<keyword evidence="3" id="KW-1185">Reference proteome</keyword>
<evidence type="ECO:0000313" key="2">
    <source>
        <dbReference type="EMBL" id="GHP14362.1"/>
    </source>
</evidence>
<dbReference type="SUPFAM" id="SSF48452">
    <property type="entry name" value="TPR-like"/>
    <property type="match status" value="1"/>
</dbReference>
<dbReference type="InterPro" id="IPR010982">
    <property type="entry name" value="Lambda_DNA-bd_dom_sf"/>
</dbReference>
<dbReference type="InterPro" id="IPR011990">
    <property type="entry name" value="TPR-like_helical_dom_sf"/>
</dbReference>
<protein>
    <submittedName>
        <fullName evidence="2">Transcriptional regulator</fullName>
    </submittedName>
</protein>
<organism evidence="2 3">
    <name type="scientific">Lentilactobacillus fungorum</name>
    <dbReference type="NCBI Taxonomy" id="2201250"/>
    <lineage>
        <taxon>Bacteria</taxon>
        <taxon>Bacillati</taxon>
        <taxon>Bacillota</taxon>
        <taxon>Bacilli</taxon>
        <taxon>Lactobacillales</taxon>
        <taxon>Lactobacillaceae</taxon>
        <taxon>Lentilactobacillus</taxon>
    </lineage>
</organism>
<dbReference type="SUPFAM" id="SSF47413">
    <property type="entry name" value="lambda repressor-like DNA-binding domains"/>
    <property type="match status" value="1"/>
</dbReference>
<dbReference type="SMART" id="SM00530">
    <property type="entry name" value="HTH_XRE"/>
    <property type="match status" value="1"/>
</dbReference>
<dbReference type="Pfam" id="PF01381">
    <property type="entry name" value="HTH_3"/>
    <property type="match status" value="1"/>
</dbReference>
<dbReference type="PROSITE" id="PS50943">
    <property type="entry name" value="HTH_CROC1"/>
    <property type="match status" value="1"/>
</dbReference>
<dbReference type="Gene3D" id="1.25.40.10">
    <property type="entry name" value="Tetratricopeptide repeat domain"/>
    <property type="match status" value="1"/>
</dbReference>
<dbReference type="Proteomes" id="UP000604765">
    <property type="component" value="Unassembled WGS sequence"/>
</dbReference>
<evidence type="ECO:0000259" key="1">
    <source>
        <dbReference type="PROSITE" id="PS50943"/>
    </source>
</evidence>
<proteinExistence type="predicted"/>
<sequence length="303" mass="34650">MTMVITGSLIRKARKQKGISQVQLAEGICTQATISSIETQNSCTSFEILCKVCDRLDLDVTEVTSNPQYGDKLFSLIDEAMRNLEYEKASRYIKQISFNKLTSKASRGRYSCYLGYINLYIDHDLQEAIYNFHVMLTRYSADDYTFYQAWANLGLGLAYQKLGKADRAMEFIEVSTQILTKLKSDEKQDFFAIVDLYVKIIDLYIDLQDYQRSLGLIKDIAGKLTHADLIYKLDVLAEQESKCYYAQGENVKGTMKQFTAMFIAELRGNKQLSDKILKYNQAHLIDLIKKESAKIEGLPTLIQ</sequence>
<name>A0ABQ3VZM8_9LACO</name>
<feature type="domain" description="HTH cro/C1-type" evidence="1">
    <location>
        <begin position="10"/>
        <end position="63"/>
    </location>
</feature>
<comment type="caution">
    <text evidence="2">The sequence shown here is derived from an EMBL/GenBank/DDBJ whole genome shotgun (WGS) entry which is preliminary data.</text>
</comment>
<reference evidence="2 3" key="1">
    <citation type="journal article" date="2021" name="Int. J. Syst. Evol. Microbiol.">
        <title>Lentilactobacillus fungorum sp. nov., isolated from spent mushroom substrates.</title>
        <authorList>
            <person name="Tohno M."/>
            <person name="Tanizawa Y."/>
            <person name="Kojima Y."/>
            <person name="Sakamoto M."/>
            <person name="Ohkuma M."/>
            <person name="Kobayashi H."/>
        </authorList>
    </citation>
    <scope>NUCLEOTIDE SEQUENCE [LARGE SCALE GENOMIC DNA]</scope>
    <source>
        <strain evidence="2 3">YK48G</strain>
    </source>
</reference>
<gene>
    <name evidence="2" type="ORF">YK48G_17870</name>
</gene>
<dbReference type="EMBL" id="BNJR01000015">
    <property type="protein sequence ID" value="GHP14362.1"/>
    <property type="molecule type" value="Genomic_DNA"/>
</dbReference>
<evidence type="ECO:0000313" key="3">
    <source>
        <dbReference type="Proteomes" id="UP000604765"/>
    </source>
</evidence>
<dbReference type="RefSeq" id="WP_203630372.1">
    <property type="nucleotide sequence ID" value="NZ_BNJR01000015.1"/>
</dbReference>
<accession>A0ABQ3VZM8</accession>
<dbReference type="InterPro" id="IPR001387">
    <property type="entry name" value="Cro/C1-type_HTH"/>
</dbReference>
<dbReference type="CDD" id="cd00093">
    <property type="entry name" value="HTH_XRE"/>
    <property type="match status" value="1"/>
</dbReference>